<comment type="caution">
    <text evidence="10">The sequence shown here is derived from an EMBL/GenBank/DDBJ whole genome shotgun (WGS) entry which is preliminary data.</text>
</comment>
<dbReference type="PANTHER" id="PTHR43671:SF13">
    <property type="entry name" value="SERINE_THREONINE-PROTEIN KINASE NEK2"/>
    <property type="match status" value="1"/>
</dbReference>
<dbReference type="CDD" id="cd14014">
    <property type="entry name" value="STKc_PknB_like"/>
    <property type="match status" value="1"/>
</dbReference>
<dbReference type="GO" id="GO:0004674">
    <property type="term" value="F:protein serine/threonine kinase activity"/>
    <property type="evidence" value="ECO:0007669"/>
    <property type="project" value="UniProtKB-EC"/>
</dbReference>
<dbReference type="Gene3D" id="1.10.510.10">
    <property type="entry name" value="Transferase(Phosphotransferase) domain 1"/>
    <property type="match status" value="1"/>
</dbReference>
<comment type="similarity">
    <text evidence="1">Belongs to the protein kinase superfamily. NEK Ser/Thr protein kinase family. NIMA subfamily.</text>
</comment>
<dbReference type="Proteomes" id="UP000315842">
    <property type="component" value="Unassembled WGS sequence"/>
</dbReference>
<dbReference type="EC" id="2.7.11.1" evidence="2"/>
<evidence type="ECO:0000256" key="4">
    <source>
        <dbReference type="ARBA" id="ARBA00022741"/>
    </source>
</evidence>
<evidence type="ECO:0000256" key="1">
    <source>
        <dbReference type="ARBA" id="ARBA00010886"/>
    </source>
</evidence>
<keyword evidence="5" id="KW-0418">Kinase</keyword>
<evidence type="ECO:0000313" key="11">
    <source>
        <dbReference type="Proteomes" id="UP000315842"/>
    </source>
</evidence>
<evidence type="ECO:0000256" key="5">
    <source>
        <dbReference type="ARBA" id="ARBA00022777"/>
    </source>
</evidence>
<feature type="domain" description="Protein kinase" evidence="9">
    <location>
        <begin position="38"/>
        <end position="303"/>
    </location>
</feature>
<dbReference type="InterPro" id="IPR011009">
    <property type="entry name" value="Kinase-like_dom_sf"/>
</dbReference>
<protein>
    <recommendedName>
        <fullName evidence="2">non-specific serine/threonine protein kinase</fullName>
        <ecNumber evidence="2">2.7.11.1</ecNumber>
    </recommendedName>
</protein>
<evidence type="ECO:0000256" key="6">
    <source>
        <dbReference type="ARBA" id="ARBA00022840"/>
    </source>
</evidence>
<reference evidence="10 11" key="1">
    <citation type="submission" date="2019-06" db="EMBL/GenBank/DDBJ databases">
        <title>Whole genome shotgun sequence of Cellulomonas uda NBRC 3747.</title>
        <authorList>
            <person name="Hosoyama A."/>
            <person name="Uohara A."/>
            <person name="Ohji S."/>
            <person name="Ichikawa N."/>
        </authorList>
    </citation>
    <scope>NUCLEOTIDE SEQUENCE [LARGE SCALE GENOMIC DNA]</scope>
    <source>
        <strain evidence="10 11">NBRC 3747</strain>
    </source>
</reference>
<evidence type="ECO:0000256" key="3">
    <source>
        <dbReference type="ARBA" id="ARBA00022679"/>
    </source>
</evidence>
<dbReference type="Pfam" id="PF00069">
    <property type="entry name" value="Pkinase"/>
    <property type="match status" value="1"/>
</dbReference>
<evidence type="ECO:0000313" key="10">
    <source>
        <dbReference type="EMBL" id="GEA82234.1"/>
    </source>
</evidence>
<feature type="compositionally biased region" description="Low complexity" evidence="8">
    <location>
        <begin position="322"/>
        <end position="333"/>
    </location>
</feature>
<keyword evidence="3" id="KW-0808">Transferase</keyword>
<accession>A0A4Y3KFQ2</accession>
<organism evidence="10 11">
    <name type="scientific">Cellulomonas uda</name>
    <dbReference type="NCBI Taxonomy" id="1714"/>
    <lineage>
        <taxon>Bacteria</taxon>
        <taxon>Bacillati</taxon>
        <taxon>Actinomycetota</taxon>
        <taxon>Actinomycetes</taxon>
        <taxon>Micrococcales</taxon>
        <taxon>Cellulomonadaceae</taxon>
        <taxon>Cellulomonas</taxon>
    </lineage>
</organism>
<keyword evidence="6 7" id="KW-0067">ATP-binding</keyword>
<dbReference type="PROSITE" id="PS00108">
    <property type="entry name" value="PROTEIN_KINASE_ST"/>
    <property type="match status" value="1"/>
</dbReference>
<dbReference type="PROSITE" id="PS00107">
    <property type="entry name" value="PROTEIN_KINASE_ATP"/>
    <property type="match status" value="1"/>
</dbReference>
<dbReference type="SMART" id="SM00220">
    <property type="entry name" value="S_TKc"/>
    <property type="match status" value="1"/>
</dbReference>
<feature type="binding site" evidence="7">
    <location>
        <position position="67"/>
    </location>
    <ligand>
        <name>ATP</name>
        <dbReference type="ChEBI" id="CHEBI:30616"/>
    </ligand>
</feature>
<dbReference type="AlphaFoldDB" id="A0A4Y3KFQ2"/>
<dbReference type="SUPFAM" id="SSF56112">
    <property type="entry name" value="Protein kinase-like (PK-like)"/>
    <property type="match status" value="1"/>
</dbReference>
<dbReference type="PROSITE" id="PS50011">
    <property type="entry name" value="PROTEIN_KINASE_DOM"/>
    <property type="match status" value="1"/>
</dbReference>
<dbReference type="EMBL" id="BJLP01000052">
    <property type="protein sequence ID" value="GEA82234.1"/>
    <property type="molecule type" value="Genomic_DNA"/>
</dbReference>
<evidence type="ECO:0000256" key="7">
    <source>
        <dbReference type="PROSITE-ProRule" id="PRU10141"/>
    </source>
</evidence>
<dbReference type="PANTHER" id="PTHR43671">
    <property type="entry name" value="SERINE/THREONINE-PROTEIN KINASE NEK"/>
    <property type="match status" value="1"/>
</dbReference>
<keyword evidence="11" id="KW-1185">Reference proteome</keyword>
<dbReference type="InterPro" id="IPR017441">
    <property type="entry name" value="Protein_kinase_ATP_BS"/>
</dbReference>
<dbReference type="Gene3D" id="3.30.200.20">
    <property type="entry name" value="Phosphorylase Kinase, domain 1"/>
    <property type="match status" value="1"/>
</dbReference>
<evidence type="ECO:0000256" key="2">
    <source>
        <dbReference type="ARBA" id="ARBA00012513"/>
    </source>
</evidence>
<name>A0A4Y3KFQ2_CELUD</name>
<gene>
    <name evidence="10" type="ORF">CUD01_26780</name>
</gene>
<feature type="region of interest" description="Disordered" evidence="8">
    <location>
        <begin position="303"/>
        <end position="347"/>
    </location>
</feature>
<proteinExistence type="inferred from homology"/>
<dbReference type="InterPro" id="IPR000719">
    <property type="entry name" value="Prot_kinase_dom"/>
</dbReference>
<dbReference type="InterPro" id="IPR008271">
    <property type="entry name" value="Ser/Thr_kinase_AS"/>
</dbReference>
<dbReference type="GO" id="GO:0005524">
    <property type="term" value="F:ATP binding"/>
    <property type="evidence" value="ECO:0007669"/>
    <property type="project" value="UniProtKB-UniRule"/>
</dbReference>
<keyword evidence="4 7" id="KW-0547">Nucleotide-binding</keyword>
<evidence type="ECO:0000256" key="8">
    <source>
        <dbReference type="SAM" id="MobiDB-lite"/>
    </source>
</evidence>
<sequence length="403" mass="42367">MRVVGSALSVGVVLGHVDSPPTAPSSDVPEPIVFDGRYRLDGVLGHGGMATVHRAHDVLLERDVALKVFPVVHGEDELMRNRAEVLVLAALSHPALVMLYDAGAEQRPDGGQQDYLVMELVDGPTLSERLRRVPLDRAQAARVGRDLAEALAVVHAQGVIHRDIKPGNILLTDPDALEADASGGPAVKLADFGIARLIDGTRLTRTGQTLGTVLYLSPEQARGEALAPSSDIYSLGLVLLECLTGRPAFPGTTTESAVARLISPPHIPDDVDPELAALLTRMTLMTPDERPSADEVATELAALGSPDRTLPLPATHHRRTAAPHAEAPPTDAVPAPPVPTKARRRHPRRALLSAGAALLLTAGGLLVAQQVSASDGPSDAPSYPAVEGRLGTALTELQKSVQP</sequence>
<evidence type="ECO:0000259" key="9">
    <source>
        <dbReference type="PROSITE" id="PS50011"/>
    </source>
</evidence>
<dbReference type="InterPro" id="IPR050660">
    <property type="entry name" value="NEK_Ser/Thr_kinase"/>
</dbReference>